<dbReference type="RefSeq" id="WP_145651465.1">
    <property type="nucleotide sequence ID" value="NZ_VLLB01000008.1"/>
</dbReference>
<organism evidence="3 4">
    <name type="scientific">Pseudoduganella lurida</name>
    <dbReference type="NCBI Taxonomy" id="1036180"/>
    <lineage>
        <taxon>Bacteria</taxon>
        <taxon>Pseudomonadati</taxon>
        <taxon>Pseudomonadota</taxon>
        <taxon>Betaproteobacteria</taxon>
        <taxon>Burkholderiales</taxon>
        <taxon>Oxalobacteraceae</taxon>
        <taxon>Telluria group</taxon>
        <taxon>Pseudoduganella</taxon>
    </lineage>
</organism>
<dbReference type="InterPro" id="IPR013424">
    <property type="entry name" value="Ice-binding_C"/>
</dbReference>
<evidence type="ECO:0000259" key="2">
    <source>
        <dbReference type="Pfam" id="PF07589"/>
    </source>
</evidence>
<feature type="chain" id="PRO_5022079129" evidence="1">
    <location>
        <begin position="21"/>
        <end position="176"/>
    </location>
</feature>
<protein>
    <submittedName>
        <fullName evidence="3">Putative secreted protein with PEP-CTERM sorting signal</fullName>
    </submittedName>
</protein>
<dbReference type="Proteomes" id="UP000318431">
    <property type="component" value="Unassembled WGS sequence"/>
</dbReference>
<dbReference type="EMBL" id="VLLB01000008">
    <property type="protein sequence ID" value="TWI62600.1"/>
    <property type="molecule type" value="Genomic_DNA"/>
</dbReference>
<sequence>MNIKSLVAGAMLVAAGSVYADNLNTNVNLGGAAGGPLSGAFAVTHFTMGDFTDTFNLAPSSGFFSVDSSLITIGFLPTTDVSFYAADINGFALTLSPNGTTEWGTLSMAPIMGPLVLTVHGTIGDGGTGPAAASYAGTVNISPVPEPQTWGLLLLGLPMVGYLSRRRKSAAELQAA</sequence>
<dbReference type="Pfam" id="PF07589">
    <property type="entry name" value="PEP-CTERM"/>
    <property type="match status" value="1"/>
</dbReference>
<reference evidence="3 4" key="1">
    <citation type="journal article" date="2015" name="Stand. Genomic Sci.">
        <title>Genomic Encyclopedia of Bacterial and Archaeal Type Strains, Phase III: the genomes of soil and plant-associated and newly described type strains.</title>
        <authorList>
            <person name="Whitman W.B."/>
            <person name="Woyke T."/>
            <person name="Klenk H.P."/>
            <person name="Zhou Y."/>
            <person name="Lilburn T.G."/>
            <person name="Beck B.J."/>
            <person name="De Vos P."/>
            <person name="Vandamme P."/>
            <person name="Eisen J.A."/>
            <person name="Garrity G."/>
            <person name="Hugenholtz P."/>
            <person name="Kyrpides N.C."/>
        </authorList>
    </citation>
    <scope>NUCLEOTIDE SEQUENCE [LARGE SCALE GENOMIC DNA]</scope>
    <source>
        <strain evidence="3 4">CGMCC 1.10822</strain>
    </source>
</reference>
<evidence type="ECO:0000256" key="1">
    <source>
        <dbReference type="SAM" id="SignalP"/>
    </source>
</evidence>
<keyword evidence="1" id="KW-0732">Signal</keyword>
<feature type="signal peptide" evidence="1">
    <location>
        <begin position="1"/>
        <end position="20"/>
    </location>
</feature>
<dbReference type="OrthoDB" id="8708448at2"/>
<name>A0A562R2B3_9BURK</name>
<comment type="caution">
    <text evidence="3">The sequence shown here is derived from an EMBL/GenBank/DDBJ whole genome shotgun (WGS) entry which is preliminary data.</text>
</comment>
<proteinExistence type="predicted"/>
<dbReference type="NCBIfam" id="TIGR02595">
    <property type="entry name" value="PEP_CTERM"/>
    <property type="match status" value="1"/>
</dbReference>
<gene>
    <name evidence="3" type="ORF">IP91_04121</name>
</gene>
<evidence type="ECO:0000313" key="3">
    <source>
        <dbReference type="EMBL" id="TWI62600.1"/>
    </source>
</evidence>
<feature type="domain" description="Ice-binding protein C-terminal" evidence="2">
    <location>
        <begin position="143"/>
        <end position="168"/>
    </location>
</feature>
<dbReference type="NCBIfam" id="NF038126">
    <property type="entry name" value="PEP_CTERM_FxDxF"/>
    <property type="match status" value="1"/>
</dbReference>
<accession>A0A562R2B3</accession>
<keyword evidence="4" id="KW-1185">Reference proteome</keyword>
<dbReference type="AlphaFoldDB" id="A0A562R2B3"/>
<evidence type="ECO:0000313" key="4">
    <source>
        <dbReference type="Proteomes" id="UP000318431"/>
    </source>
</evidence>